<proteinExistence type="predicted"/>
<comment type="caution">
    <text evidence="1">The sequence shown here is derived from an EMBL/GenBank/DDBJ whole genome shotgun (WGS) entry which is preliminary data.</text>
</comment>
<sequence>MNTSPFNSTTQSSAEARQHLVDELVSKGAIKTAAIRKAFEAIPASVSSPFSTNETRRKSEWHGHDTMQQLHKTIRRSFIAMVRLLHR</sequence>
<reference evidence="2" key="1">
    <citation type="submission" date="2018-12" db="EMBL/GenBank/DDBJ databases">
        <title>Tengunoibacter tsumagoiensis gen. nov., sp. nov., Dictyobacter kobayashii sp. nov., D. alpinus sp. nov., and D. joshuensis sp. nov. and description of Dictyobacteraceae fam. nov. within the order Ktedonobacterales isolated from Tengu-no-mugimeshi.</title>
        <authorList>
            <person name="Wang C.M."/>
            <person name="Zheng Y."/>
            <person name="Sakai Y."/>
            <person name="Toyoda A."/>
            <person name="Minakuchi Y."/>
            <person name="Abe K."/>
            <person name="Yokota A."/>
            <person name="Yabe S."/>
        </authorList>
    </citation>
    <scope>NUCLEOTIDE SEQUENCE [LARGE SCALE GENOMIC DNA]</scope>
    <source>
        <strain evidence="2">Uno11</strain>
    </source>
</reference>
<dbReference type="Proteomes" id="UP000287188">
    <property type="component" value="Unassembled WGS sequence"/>
</dbReference>
<evidence type="ECO:0000313" key="2">
    <source>
        <dbReference type="Proteomes" id="UP000287188"/>
    </source>
</evidence>
<dbReference type="AlphaFoldDB" id="A0A402AP45"/>
<dbReference type="EMBL" id="BIFS01000001">
    <property type="protein sequence ID" value="GCE20886.1"/>
    <property type="molecule type" value="Genomic_DNA"/>
</dbReference>
<protein>
    <submittedName>
        <fullName evidence="1">Uncharacterized protein</fullName>
    </submittedName>
</protein>
<dbReference type="RefSeq" id="WP_161977579.1">
    <property type="nucleotide sequence ID" value="NZ_BIFS01000001.1"/>
</dbReference>
<gene>
    <name evidence="1" type="ORF">KDK_46860</name>
</gene>
<keyword evidence="2" id="KW-1185">Reference proteome</keyword>
<organism evidence="1 2">
    <name type="scientific">Dictyobacter kobayashii</name>
    <dbReference type="NCBI Taxonomy" id="2014872"/>
    <lineage>
        <taxon>Bacteria</taxon>
        <taxon>Bacillati</taxon>
        <taxon>Chloroflexota</taxon>
        <taxon>Ktedonobacteria</taxon>
        <taxon>Ktedonobacterales</taxon>
        <taxon>Dictyobacteraceae</taxon>
        <taxon>Dictyobacter</taxon>
    </lineage>
</organism>
<accession>A0A402AP45</accession>
<name>A0A402AP45_9CHLR</name>
<evidence type="ECO:0000313" key="1">
    <source>
        <dbReference type="EMBL" id="GCE20886.1"/>
    </source>
</evidence>